<protein>
    <submittedName>
        <fullName evidence="2">Uncharacterized protein</fullName>
    </submittedName>
</protein>
<proteinExistence type="predicted"/>
<dbReference type="EMBL" id="BGZK01000456">
    <property type="protein sequence ID" value="GBP44646.1"/>
    <property type="molecule type" value="Genomic_DNA"/>
</dbReference>
<feature type="region of interest" description="Disordered" evidence="1">
    <location>
        <begin position="80"/>
        <end position="108"/>
    </location>
</feature>
<organism evidence="2 3">
    <name type="scientific">Eumeta variegata</name>
    <name type="common">Bagworm moth</name>
    <name type="synonym">Eumeta japonica</name>
    <dbReference type="NCBI Taxonomy" id="151549"/>
    <lineage>
        <taxon>Eukaryota</taxon>
        <taxon>Metazoa</taxon>
        <taxon>Ecdysozoa</taxon>
        <taxon>Arthropoda</taxon>
        <taxon>Hexapoda</taxon>
        <taxon>Insecta</taxon>
        <taxon>Pterygota</taxon>
        <taxon>Neoptera</taxon>
        <taxon>Endopterygota</taxon>
        <taxon>Lepidoptera</taxon>
        <taxon>Glossata</taxon>
        <taxon>Ditrysia</taxon>
        <taxon>Tineoidea</taxon>
        <taxon>Psychidae</taxon>
        <taxon>Oiketicinae</taxon>
        <taxon>Eumeta</taxon>
    </lineage>
</organism>
<evidence type="ECO:0000256" key="1">
    <source>
        <dbReference type="SAM" id="MobiDB-lite"/>
    </source>
</evidence>
<comment type="caution">
    <text evidence="2">The sequence shown here is derived from an EMBL/GenBank/DDBJ whole genome shotgun (WGS) entry which is preliminary data.</text>
</comment>
<name>A0A4C1VZG5_EUMVA</name>
<feature type="compositionally biased region" description="Basic and acidic residues" evidence="1">
    <location>
        <begin position="8"/>
        <end position="19"/>
    </location>
</feature>
<dbReference type="Proteomes" id="UP000299102">
    <property type="component" value="Unassembled WGS sequence"/>
</dbReference>
<accession>A0A4C1VZG5</accession>
<dbReference type="AlphaFoldDB" id="A0A4C1VZG5"/>
<reference evidence="2 3" key="1">
    <citation type="journal article" date="2019" name="Commun. Biol.">
        <title>The bagworm genome reveals a unique fibroin gene that provides high tensile strength.</title>
        <authorList>
            <person name="Kono N."/>
            <person name="Nakamura H."/>
            <person name="Ohtoshi R."/>
            <person name="Tomita M."/>
            <person name="Numata K."/>
            <person name="Arakawa K."/>
        </authorList>
    </citation>
    <scope>NUCLEOTIDE SEQUENCE [LARGE SCALE GENOMIC DNA]</scope>
</reference>
<gene>
    <name evidence="2" type="ORF">EVAR_44174_1</name>
</gene>
<sequence length="126" mass="13277">MTAARLRVSMDDAADRTCATEDTGDGAIGFTSLFPDGRKRNYAIESSPENLQKDLSMVEKRAAAPASLGGARAGPLPRMLFAARSSQPPGAGGSRKRRPAGESSGDADRYPTTLIVFTALTDKAIF</sequence>
<evidence type="ECO:0000313" key="2">
    <source>
        <dbReference type="EMBL" id="GBP44646.1"/>
    </source>
</evidence>
<evidence type="ECO:0000313" key="3">
    <source>
        <dbReference type="Proteomes" id="UP000299102"/>
    </source>
</evidence>
<keyword evidence="3" id="KW-1185">Reference proteome</keyword>
<feature type="region of interest" description="Disordered" evidence="1">
    <location>
        <begin position="1"/>
        <end position="22"/>
    </location>
</feature>